<dbReference type="AlphaFoldDB" id="A0A1G8LMD6"/>
<dbReference type="OrthoDB" id="7873657at2"/>
<feature type="compositionally biased region" description="Basic and acidic residues" evidence="1">
    <location>
        <begin position="7"/>
        <end position="20"/>
    </location>
</feature>
<evidence type="ECO:0000313" key="2">
    <source>
        <dbReference type="EMBL" id="SDI56627.1"/>
    </source>
</evidence>
<sequence length="87" mass="9825">MCTSCPEADRLPDTSELQFRDMTPEEERAFTYALDCLRTWAAQLSAGADKLSDRAADARPMTPRQIAKDRFQMVDSLAHAMQLGFVR</sequence>
<feature type="region of interest" description="Disordered" evidence="1">
    <location>
        <begin position="1"/>
        <end position="20"/>
    </location>
</feature>
<dbReference type="RefSeq" id="WP_089846052.1">
    <property type="nucleotide sequence ID" value="NZ_FNEJ01000006.1"/>
</dbReference>
<evidence type="ECO:0000313" key="3">
    <source>
        <dbReference type="Proteomes" id="UP000199093"/>
    </source>
</evidence>
<evidence type="ECO:0000256" key="1">
    <source>
        <dbReference type="SAM" id="MobiDB-lite"/>
    </source>
</evidence>
<dbReference type="EMBL" id="FNEJ01000006">
    <property type="protein sequence ID" value="SDI56627.1"/>
    <property type="molecule type" value="Genomic_DNA"/>
</dbReference>
<gene>
    <name evidence="2" type="ORF">SAMN04487993_1006244</name>
</gene>
<dbReference type="STRING" id="555512.SAMN04487993_1006244"/>
<accession>A0A1G8LMD6</accession>
<keyword evidence="3" id="KW-1185">Reference proteome</keyword>
<name>A0A1G8LMD6_9RHOB</name>
<dbReference type="Proteomes" id="UP000199093">
    <property type="component" value="Unassembled WGS sequence"/>
</dbReference>
<proteinExistence type="predicted"/>
<reference evidence="2 3" key="1">
    <citation type="submission" date="2016-10" db="EMBL/GenBank/DDBJ databases">
        <authorList>
            <person name="de Groot N.N."/>
        </authorList>
    </citation>
    <scope>NUCLEOTIDE SEQUENCE [LARGE SCALE GENOMIC DNA]</scope>
    <source>
        <strain evidence="2 3">DSM 26424</strain>
    </source>
</reference>
<organism evidence="2 3">
    <name type="scientific">Salipiger marinus</name>
    <dbReference type="NCBI Taxonomy" id="555512"/>
    <lineage>
        <taxon>Bacteria</taxon>
        <taxon>Pseudomonadati</taxon>
        <taxon>Pseudomonadota</taxon>
        <taxon>Alphaproteobacteria</taxon>
        <taxon>Rhodobacterales</taxon>
        <taxon>Roseobacteraceae</taxon>
        <taxon>Salipiger</taxon>
    </lineage>
</organism>
<protein>
    <submittedName>
        <fullName evidence="2">Uncharacterized protein</fullName>
    </submittedName>
</protein>